<evidence type="ECO:0000313" key="2">
    <source>
        <dbReference type="EMBL" id="SHN55446.1"/>
    </source>
</evidence>
<feature type="transmembrane region" description="Helical" evidence="1">
    <location>
        <begin position="33"/>
        <end position="62"/>
    </location>
</feature>
<reference evidence="2 3" key="1">
    <citation type="submission" date="2016-12" db="EMBL/GenBank/DDBJ databases">
        <authorList>
            <person name="Song W.-J."/>
            <person name="Kurnit D.M."/>
        </authorList>
    </citation>
    <scope>NUCLEOTIDE SEQUENCE [LARGE SCALE GENOMIC DNA]</scope>
    <source>
        <strain evidence="2 3">CGMCC 1.10808</strain>
    </source>
</reference>
<organism evidence="2 3">
    <name type="scientific">Oceanicella actignis</name>
    <dbReference type="NCBI Taxonomy" id="1189325"/>
    <lineage>
        <taxon>Bacteria</taxon>
        <taxon>Pseudomonadati</taxon>
        <taxon>Pseudomonadota</taxon>
        <taxon>Alphaproteobacteria</taxon>
        <taxon>Rhodobacterales</taxon>
        <taxon>Paracoccaceae</taxon>
        <taxon>Oceanicella</taxon>
    </lineage>
</organism>
<sequence length="83" mass="8324">MSATLTGLGIGAAFAALFALTTASGLDRLNQGFFTSCGLAALVGACLALDGWVLAGMAGFVAGTAAWAELRRAWAGGFARRRG</sequence>
<evidence type="ECO:0000256" key="1">
    <source>
        <dbReference type="SAM" id="Phobius"/>
    </source>
</evidence>
<dbReference type="Proteomes" id="UP000184066">
    <property type="component" value="Unassembled WGS sequence"/>
</dbReference>
<proteinExistence type="predicted"/>
<name>A0A1M7SAC5_9RHOB</name>
<keyword evidence="3" id="KW-1185">Reference proteome</keyword>
<dbReference type="AlphaFoldDB" id="A0A1M7SAC5"/>
<keyword evidence="1" id="KW-1133">Transmembrane helix</keyword>
<dbReference type="RefSeq" id="WP_072746219.1">
    <property type="nucleotide sequence ID" value="NZ_FOHL01000003.1"/>
</dbReference>
<keyword evidence="1" id="KW-0472">Membrane</keyword>
<dbReference type="STRING" id="1189325.SAMN04488119_103380"/>
<keyword evidence="1" id="KW-0812">Transmembrane</keyword>
<gene>
    <name evidence="2" type="ORF">SAMN05216200_102128</name>
</gene>
<accession>A0A1M7SAC5</accession>
<dbReference type="EMBL" id="FRDL01000002">
    <property type="protein sequence ID" value="SHN55446.1"/>
    <property type="molecule type" value="Genomic_DNA"/>
</dbReference>
<protein>
    <submittedName>
        <fullName evidence="2">Uncharacterized protein</fullName>
    </submittedName>
</protein>
<evidence type="ECO:0000313" key="3">
    <source>
        <dbReference type="Proteomes" id="UP000184066"/>
    </source>
</evidence>